<dbReference type="Pfam" id="PF09312">
    <property type="entry name" value="SurA_N"/>
    <property type="match status" value="1"/>
</dbReference>
<dbReference type="STRING" id="1499966.U14_00455"/>
<dbReference type="AlphaFoldDB" id="A0A0S6VTF7"/>
<accession>A0A0S6VTF7</accession>
<dbReference type="SUPFAM" id="SSF109998">
    <property type="entry name" value="Triger factor/SurA peptide-binding domain-like"/>
    <property type="match status" value="1"/>
</dbReference>
<evidence type="ECO:0000259" key="7">
    <source>
        <dbReference type="PROSITE" id="PS50198"/>
    </source>
</evidence>
<evidence type="ECO:0000256" key="4">
    <source>
        <dbReference type="ARBA" id="ARBA00023186"/>
    </source>
</evidence>
<dbReference type="InterPro" id="IPR015391">
    <property type="entry name" value="SurA_N"/>
</dbReference>
<sequence length="317" mass="35330">MKNVVIGLLVFCGFQIGLTGVGAENVDGIAAVVNKKVITRSRIHAMEQEFLKQGRFDSTEDENARKEKILTFLIENELIVQKAEEYGVAVTSEELKAALDDVKKRNNLFTDDELKAAINQQGTTWSEYLDDVRKQIKIAKLMNSEVRSKVLISEDEVSKYFEEHRGDFQAAPAKVHIRQIFLSVKPGASDDDVSAILDNAARIVKELRGGADFAEMAKAHSEHPSAANGGELGTFQEGQLAAPFDAAFNMAAGEISDPIRFDDGFHIIYVETKTGGEENALQNARTDIRRKLFEQKADALYKEWMAELKKTAYIEIR</sequence>
<evidence type="ECO:0000256" key="1">
    <source>
        <dbReference type="ARBA" id="ARBA00022729"/>
    </source>
</evidence>
<dbReference type="PROSITE" id="PS50198">
    <property type="entry name" value="PPIC_PPIASE_2"/>
    <property type="match status" value="1"/>
</dbReference>
<dbReference type="HOGENOM" id="CLU_034646_5_0_0"/>
<dbReference type="Pfam" id="PF00639">
    <property type="entry name" value="Rotamase"/>
    <property type="match status" value="1"/>
</dbReference>
<keyword evidence="9" id="KW-1185">Reference proteome</keyword>
<evidence type="ECO:0000256" key="5">
    <source>
        <dbReference type="ARBA" id="ARBA00023235"/>
    </source>
</evidence>
<evidence type="ECO:0000256" key="2">
    <source>
        <dbReference type="ARBA" id="ARBA00022764"/>
    </source>
</evidence>
<dbReference type="GO" id="GO:0003755">
    <property type="term" value="F:peptidyl-prolyl cis-trans isomerase activity"/>
    <property type="evidence" value="ECO:0007669"/>
    <property type="project" value="UniProtKB-KW"/>
</dbReference>
<gene>
    <name evidence="8" type="ORF">U14_00455</name>
</gene>
<keyword evidence="2" id="KW-0574">Periplasm</keyword>
<proteinExistence type="predicted"/>
<dbReference type="EMBL" id="DF820455">
    <property type="protein sequence ID" value="GAK49236.1"/>
    <property type="molecule type" value="Genomic_DNA"/>
</dbReference>
<dbReference type="Gene3D" id="3.10.50.40">
    <property type="match status" value="1"/>
</dbReference>
<keyword evidence="5 6" id="KW-0413">Isomerase</keyword>
<dbReference type="PANTHER" id="PTHR47637">
    <property type="entry name" value="CHAPERONE SURA"/>
    <property type="match status" value="1"/>
</dbReference>
<dbReference type="InterPro" id="IPR050280">
    <property type="entry name" value="OMP_Chaperone_SurA"/>
</dbReference>
<dbReference type="Proteomes" id="UP000030700">
    <property type="component" value="Unassembled WGS sequence"/>
</dbReference>
<organism evidence="8">
    <name type="scientific">Candidatus Moduliflexus flocculans</name>
    <dbReference type="NCBI Taxonomy" id="1499966"/>
    <lineage>
        <taxon>Bacteria</taxon>
        <taxon>Candidatus Moduliflexota</taxon>
        <taxon>Candidatus Moduliflexia</taxon>
        <taxon>Candidatus Moduliflexales</taxon>
        <taxon>Candidatus Moduliflexaceae</taxon>
    </lineage>
</organism>
<dbReference type="InterPro" id="IPR046357">
    <property type="entry name" value="PPIase_dom_sf"/>
</dbReference>
<evidence type="ECO:0000313" key="9">
    <source>
        <dbReference type="Proteomes" id="UP000030700"/>
    </source>
</evidence>
<keyword evidence="4" id="KW-0143">Chaperone</keyword>
<evidence type="ECO:0000313" key="8">
    <source>
        <dbReference type="EMBL" id="GAK49236.1"/>
    </source>
</evidence>
<feature type="domain" description="PpiC" evidence="7">
    <location>
        <begin position="172"/>
        <end position="272"/>
    </location>
</feature>
<evidence type="ECO:0000256" key="3">
    <source>
        <dbReference type="ARBA" id="ARBA00023110"/>
    </source>
</evidence>
<dbReference type="InterPro" id="IPR000297">
    <property type="entry name" value="PPIase_PpiC"/>
</dbReference>
<reference evidence="8" key="1">
    <citation type="journal article" date="2015" name="PeerJ">
        <title>First genomic representation of candidate bacterial phylum KSB3 points to enhanced environmental sensing as a trigger of wastewater bulking.</title>
        <authorList>
            <person name="Sekiguchi Y."/>
            <person name="Ohashi A."/>
            <person name="Parks D.H."/>
            <person name="Yamauchi T."/>
            <person name="Tyson G.W."/>
            <person name="Hugenholtz P."/>
        </authorList>
    </citation>
    <scope>NUCLEOTIDE SEQUENCE [LARGE SCALE GENOMIC DNA]</scope>
</reference>
<keyword evidence="3 6" id="KW-0697">Rotamase</keyword>
<dbReference type="InterPro" id="IPR027304">
    <property type="entry name" value="Trigger_fact/SurA_dom_sf"/>
</dbReference>
<dbReference type="PANTHER" id="PTHR47637:SF1">
    <property type="entry name" value="CHAPERONE SURA"/>
    <property type="match status" value="1"/>
</dbReference>
<dbReference type="SUPFAM" id="SSF54534">
    <property type="entry name" value="FKBP-like"/>
    <property type="match status" value="1"/>
</dbReference>
<protein>
    <submittedName>
        <fullName evidence="8">PpiC-type peptidyl-prolyl cis-trans isomerase</fullName>
    </submittedName>
</protein>
<evidence type="ECO:0000256" key="6">
    <source>
        <dbReference type="PROSITE-ProRule" id="PRU00278"/>
    </source>
</evidence>
<dbReference type="Gene3D" id="1.10.4030.10">
    <property type="entry name" value="Porin chaperone SurA, peptide-binding domain"/>
    <property type="match status" value="1"/>
</dbReference>
<name>A0A0S6VTF7_9BACT</name>
<keyword evidence="1" id="KW-0732">Signal</keyword>